<dbReference type="GO" id="GO:0016747">
    <property type="term" value="F:acyltransferase activity, transferring groups other than amino-acyl groups"/>
    <property type="evidence" value="ECO:0007669"/>
    <property type="project" value="InterPro"/>
</dbReference>
<dbReference type="CDD" id="cd04301">
    <property type="entry name" value="NAT_SF"/>
    <property type="match status" value="1"/>
</dbReference>
<dbReference type="Proteomes" id="UP000617734">
    <property type="component" value="Unassembled WGS sequence"/>
</dbReference>
<sequence>MSHHIRAVQQEDWPKVKELRLAALRDPVAHLAFLETYEQALARPDEFWQDRTDRAAEGRTSRQFVAERADGRWLGTVTALVEPAGEKTFFEDVPEQSQTHVVGVFVRPEARGTGVVDELFRAALAWSWELTEPRVERVRLFVHEQNGRAEAMYLRAGFTRTGDSVPAPGGAPARDYELALARS</sequence>
<gene>
    <name evidence="4" type="ORF">GCM10018781_64740</name>
</gene>
<keyword evidence="1" id="KW-0808">Transferase</keyword>
<dbReference type="PROSITE" id="PS51186">
    <property type="entry name" value="GNAT"/>
    <property type="match status" value="1"/>
</dbReference>
<protein>
    <submittedName>
        <fullName evidence="4">N-acetyltransferase</fullName>
    </submittedName>
</protein>
<accession>A0A919L2N3</accession>
<proteinExistence type="predicted"/>
<reference evidence="4" key="2">
    <citation type="submission" date="2020-09" db="EMBL/GenBank/DDBJ databases">
        <authorList>
            <person name="Sun Q."/>
            <person name="Ohkuma M."/>
        </authorList>
    </citation>
    <scope>NUCLEOTIDE SEQUENCE</scope>
    <source>
        <strain evidence="4">JCM 4646</strain>
    </source>
</reference>
<dbReference type="SUPFAM" id="SSF55729">
    <property type="entry name" value="Acyl-CoA N-acyltransferases (Nat)"/>
    <property type="match status" value="1"/>
</dbReference>
<keyword evidence="2" id="KW-0012">Acyltransferase</keyword>
<evidence type="ECO:0000313" key="4">
    <source>
        <dbReference type="EMBL" id="GHH81657.1"/>
    </source>
</evidence>
<keyword evidence="5" id="KW-1185">Reference proteome</keyword>
<dbReference type="EMBL" id="BNBO01000054">
    <property type="protein sequence ID" value="GHH81657.1"/>
    <property type="molecule type" value="Genomic_DNA"/>
</dbReference>
<comment type="caution">
    <text evidence="4">The sequence shown here is derived from an EMBL/GenBank/DDBJ whole genome shotgun (WGS) entry which is preliminary data.</text>
</comment>
<dbReference type="InterPro" id="IPR050832">
    <property type="entry name" value="Bact_Acetyltransf"/>
</dbReference>
<dbReference type="AlphaFoldDB" id="A0A919L2N3"/>
<dbReference type="InterPro" id="IPR000182">
    <property type="entry name" value="GNAT_dom"/>
</dbReference>
<organism evidence="4 5">
    <name type="scientific">Kitasatospora indigofera</name>
    <dbReference type="NCBI Taxonomy" id="67307"/>
    <lineage>
        <taxon>Bacteria</taxon>
        <taxon>Bacillati</taxon>
        <taxon>Actinomycetota</taxon>
        <taxon>Actinomycetes</taxon>
        <taxon>Kitasatosporales</taxon>
        <taxon>Streptomycetaceae</taxon>
        <taxon>Kitasatospora</taxon>
    </lineage>
</organism>
<dbReference type="GeneID" id="95356763"/>
<evidence type="ECO:0000313" key="5">
    <source>
        <dbReference type="Proteomes" id="UP000617734"/>
    </source>
</evidence>
<evidence type="ECO:0000259" key="3">
    <source>
        <dbReference type="PROSITE" id="PS51186"/>
    </source>
</evidence>
<dbReference type="InterPro" id="IPR016181">
    <property type="entry name" value="Acyl_CoA_acyltransferase"/>
</dbReference>
<name>A0A919L2N3_9ACTN</name>
<evidence type="ECO:0000256" key="2">
    <source>
        <dbReference type="ARBA" id="ARBA00023315"/>
    </source>
</evidence>
<dbReference type="RefSeq" id="WP_190214471.1">
    <property type="nucleotide sequence ID" value="NZ_BNBO01000054.1"/>
</dbReference>
<evidence type="ECO:0000256" key="1">
    <source>
        <dbReference type="ARBA" id="ARBA00022679"/>
    </source>
</evidence>
<dbReference type="Gene3D" id="3.40.630.30">
    <property type="match status" value="1"/>
</dbReference>
<dbReference type="Pfam" id="PF00583">
    <property type="entry name" value="Acetyltransf_1"/>
    <property type="match status" value="1"/>
</dbReference>
<feature type="domain" description="N-acetyltransferase" evidence="3">
    <location>
        <begin position="3"/>
        <end position="183"/>
    </location>
</feature>
<reference evidence="4" key="1">
    <citation type="journal article" date="2014" name="Int. J. Syst. Evol. Microbiol.">
        <title>Complete genome sequence of Corynebacterium casei LMG S-19264T (=DSM 44701T), isolated from a smear-ripened cheese.</title>
        <authorList>
            <consortium name="US DOE Joint Genome Institute (JGI-PGF)"/>
            <person name="Walter F."/>
            <person name="Albersmeier A."/>
            <person name="Kalinowski J."/>
            <person name="Ruckert C."/>
        </authorList>
    </citation>
    <scope>NUCLEOTIDE SEQUENCE</scope>
    <source>
        <strain evidence="4">JCM 4646</strain>
    </source>
</reference>
<dbReference type="PANTHER" id="PTHR43877">
    <property type="entry name" value="AMINOALKYLPHOSPHONATE N-ACETYLTRANSFERASE-RELATED-RELATED"/>
    <property type="match status" value="1"/>
</dbReference>